<dbReference type="VEuPathDB" id="GiardiaDB:QR46_4752"/>
<proteinExistence type="predicted"/>
<organism evidence="2 3">
    <name type="scientific">Giardia intestinalis</name>
    <name type="common">Giardia lamblia</name>
    <dbReference type="NCBI Taxonomy" id="5741"/>
    <lineage>
        <taxon>Eukaryota</taxon>
        <taxon>Metamonada</taxon>
        <taxon>Diplomonadida</taxon>
        <taxon>Hexamitidae</taxon>
        <taxon>Giardiinae</taxon>
        <taxon>Giardia</taxon>
    </lineage>
</organism>
<comment type="caution">
    <text evidence="2">The sequence shown here is derived from an EMBL/GenBank/DDBJ whole genome shotgun (WGS) entry which is preliminary data.</text>
</comment>
<dbReference type="Proteomes" id="UP000018320">
    <property type="component" value="Unassembled WGS sequence"/>
</dbReference>
<evidence type="ECO:0000313" key="2">
    <source>
        <dbReference type="EMBL" id="ESU35714.1"/>
    </source>
</evidence>
<reference evidence="2 3" key="2">
    <citation type="journal article" date="2013" name="Genome Biol. Evol.">
        <title>Genome sequencing of Giardia lamblia genotypes A2 and B isolates (DH and GS) and comparative analysis with the genomes of genotypes A1 and E (WB and Pig).</title>
        <authorList>
            <person name="Adam R.D."/>
            <person name="Dahlstrom E.W."/>
            <person name="Martens C.A."/>
            <person name="Bruno D.P."/>
            <person name="Barbian K.D."/>
            <person name="Ricklefs S.M."/>
            <person name="Hernandez M.M."/>
            <person name="Narla N.P."/>
            <person name="Patel R.B."/>
            <person name="Porcella S.F."/>
            <person name="Nash T.E."/>
        </authorList>
    </citation>
    <scope>NUCLEOTIDE SEQUENCE [LARGE SCALE GENOMIC DNA]</scope>
    <source>
        <strain evidence="2 3">DH</strain>
    </source>
</reference>
<gene>
    <name evidence="2" type="ORF">DHA2_150965</name>
</gene>
<dbReference type="AlphaFoldDB" id="V6TAF4"/>
<feature type="compositionally biased region" description="Gly residues" evidence="1">
    <location>
        <begin position="634"/>
        <end position="645"/>
    </location>
</feature>
<evidence type="ECO:0000313" key="3">
    <source>
        <dbReference type="Proteomes" id="UP000018320"/>
    </source>
</evidence>
<protein>
    <submittedName>
        <fullName evidence="2">Uncharacterized protein</fullName>
    </submittedName>
</protein>
<evidence type="ECO:0000256" key="1">
    <source>
        <dbReference type="SAM" id="MobiDB-lite"/>
    </source>
</evidence>
<dbReference type="VEuPathDB" id="GiardiaDB:GL50581_2493"/>
<reference evidence="3" key="1">
    <citation type="submission" date="2012-02" db="EMBL/GenBank/DDBJ databases">
        <title>Genome sequencing of Giardia lamblia Genotypes A2 and B isolates (DH and GS) and comparative analysis with the genomes of Genotypes A1 and E (WB and Pig).</title>
        <authorList>
            <person name="Adam R."/>
            <person name="Dahlstrom E."/>
            <person name="Martens C."/>
            <person name="Bruno D."/>
            <person name="Barbian K."/>
            <person name="Porcella S.F."/>
            <person name="Nash T."/>
        </authorList>
    </citation>
    <scope>NUCLEOTIDE SEQUENCE</scope>
    <source>
        <strain evidence="3">DH</strain>
    </source>
</reference>
<dbReference type="VEuPathDB" id="GiardiaDB:DHA2_150965"/>
<accession>V6TAF4</accession>
<dbReference type="VEuPathDB" id="GiardiaDB:GL50803_0016690"/>
<name>V6TAF4_GIAIN</name>
<sequence length="898" mass="100271">MAIAINPDVRELDFSDNVKVSKFMQDFSDFRMKKWITYRPVNAPSEAAPFQGGTRQFIINMGTGHILDTLYSGLWYTLYFVNGTDKIDWPLQASLPRTSAAWIESVTFQHSNVAAHIDERLCDYDSVATAFTSAKDILSMKHTFFTAEGQRFEDGNMFNNIRADDPYGKLLKAGASDTGRISYTTRSFFIPLCRLSSIFNSGKYFFPSLLRGNGEMTLSIRSVSQSLCEVFGGENSAMAVYSGLYPGDKIWASTNDDPLSWAVYMTNMKLVTLNLDNAFLTKEYNAFIASGRKFIRSFKGYNYQFYQVRSGYNRIEIANTHQSISHVVLAFQAPYSVRQNGHPTSALDDQTLGVQRTAIANAIEMTQRLASNVYAFTPATVTTEGNVRTDYQPAPPERVVSANDETSTNIALRAEAVSVTGRLASAVLGWASNHWDVVAGLANQAAHGAVNMLPQGYQGFAKAAIGITGHVLQNFFGNNSHPQMRALTGTVERSIDDAILKEFIYERHLPPGTNITVKLLDEVERVYGKIAPHVVAAGINLDVNQLKQAIVNSWTAMATRRTEAQRLARHRYHLMMNANYLTCSEAATIAYLVSETNHAQMPEAIKNYLKSTPLHQWQQDVINELLNRRPPAEGAGGQPAGGAAAGTGQERARARGEEVISLFALARGVHGEVKAEQIIDNALPHHLVEDNDEAELPFTAEQRTALIEILGTLLDDDALAWHKYFTQMVPCEAKQLFDMGINAIEKLQVYRGTGNGETVFSEPVNENMFYHISREAMGDSAENHPYLNYASFRKDMAVIVISLNTFMRDAHHEFWDGFSTNRVADRLYVEFESTPVELHRAANILPWYQNIAYNDNCDKLNCKVFTIYDNIYYIDRNNNLNVSDTLLPLQEGRGPTTD</sequence>
<dbReference type="VEuPathDB" id="GiardiaDB:GL50581_2492"/>
<dbReference type="EMBL" id="AHGT01000070">
    <property type="protein sequence ID" value="ESU35714.1"/>
    <property type="molecule type" value="Genomic_DNA"/>
</dbReference>
<feature type="region of interest" description="Disordered" evidence="1">
    <location>
        <begin position="629"/>
        <end position="651"/>
    </location>
</feature>